<evidence type="ECO:0000313" key="1">
    <source>
        <dbReference type="EMBL" id="PON49368.1"/>
    </source>
</evidence>
<reference evidence="2" key="1">
    <citation type="submission" date="2016-06" db="EMBL/GenBank/DDBJ databases">
        <title>Parallel loss of symbiosis genes in relatives of nitrogen-fixing non-legume Parasponia.</title>
        <authorList>
            <person name="Van Velzen R."/>
            <person name="Holmer R."/>
            <person name="Bu F."/>
            <person name="Rutten L."/>
            <person name="Van Zeijl A."/>
            <person name="Liu W."/>
            <person name="Santuari L."/>
            <person name="Cao Q."/>
            <person name="Sharma T."/>
            <person name="Shen D."/>
            <person name="Roswanjaya Y."/>
            <person name="Wardhani T."/>
            <person name="Kalhor M.S."/>
            <person name="Jansen J."/>
            <person name="Van den Hoogen J."/>
            <person name="Gungor B."/>
            <person name="Hartog M."/>
            <person name="Hontelez J."/>
            <person name="Verver J."/>
            <person name="Yang W.-C."/>
            <person name="Schijlen E."/>
            <person name="Repin R."/>
            <person name="Schilthuizen M."/>
            <person name="Schranz E."/>
            <person name="Heidstra R."/>
            <person name="Miyata K."/>
            <person name="Fedorova E."/>
            <person name="Kohlen W."/>
            <person name="Bisseling T."/>
            <person name="Smit S."/>
            <person name="Geurts R."/>
        </authorList>
    </citation>
    <scope>NUCLEOTIDE SEQUENCE [LARGE SCALE GENOMIC DNA]</scope>
    <source>
        <strain evidence="2">cv. WU1-14</strain>
    </source>
</reference>
<dbReference type="EMBL" id="JXTB01000262">
    <property type="protein sequence ID" value="PON49368.1"/>
    <property type="molecule type" value="Genomic_DNA"/>
</dbReference>
<gene>
    <name evidence="1" type="ORF">PanWU01x14_230480</name>
</gene>
<dbReference type="Proteomes" id="UP000237105">
    <property type="component" value="Unassembled WGS sequence"/>
</dbReference>
<protein>
    <submittedName>
        <fullName evidence="1">Uncharacterized protein</fullName>
    </submittedName>
</protein>
<comment type="caution">
    <text evidence="1">The sequence shown here is derived from an EMBL/GenBank/DDBJ whole genome shotgun (WGS) entry which is preliminary data.</text>
</comment>
<dbReference type="OrthoDB" id="1747175at2759"/>
<name>A0A2P5BKR1_PARAD</name>
<dbReference type="AlphaFoldDB" id="A0A2P5BKR1"/>
<proteinExistence type="predicted"/>
<sequence>MKVDKSITYALFWYNEVKDVWKETGFWDSIKFGARTNSADSLVSICHHCPRKQFDFFCVLLWCLWTDRNMVVHGGKQRFAHHLVDFARTFLLEFHKSSTLSKDCGSPSLILRQRWITPPIGCFKLNIDTVIYPGEVYFGTGVVIHDLKGMVVAALVRRVNGLLFGEKC</sequence>
<keyword evidence="2" id="KW-1185">Reference proteome</keyword>
<evidence type="ECO:0000313" key="2">
    <source>
        <dbReference type="Proteomes" id="UP000237105"/>
    </source>
</evidence>
<organism evidence="1 2">
    <name type="scientific">Parasponia andersonii</name>
    <name type="common">Sponia andersonii</name>
    <dbReference type="NCBI Taxonomy" id="3476"/>
    <lineage>
        <taxon>Eukaryota</taxon>
        <taxon>Viridiplantae</taxon>
        <taxon>Streptophyta</taxon>
        <taxon>Embryophyta</taxon>
        <taxon>Tracheophyta</taxon>
        <taxon>Spermatophyta</taxon>
        <taxon>Magnoliopsida</taxon>
        <taxon>eudicotyledons</taxon>
        <taxon>Gunneridae</taxon>
        <taxon>Pentapetalae</taxon>
        <taxon>rosids</taxon>
        <taxon>fabids</taxon>
        <taxon>Rosales</taxon>
        <taxon>Cannabaceae</taxon>
        <taxon>Parasponia</taxon>
    </lineage>
</organism>
<accession>A0A2P5BKR1</accession>